<dbReference type="Proteomes" id="UP000011863">
    <property type="component" value="Chromosome"/>
</dbReference>
<evidence type="ECO:0000313" key="2">
    <source>
        <dbReference type="EMBL" id="BAN02176.1"/>
    </source>
</evidence>
<dbReference type="Pfam" id="PF10604">
    <property type="entry name" value="Polyketide_cyc2"/>
    <property type="match status" value="1"/>
</dbReference>
<reference evidence="2 3" key="1">
    <citation type="journal article" date="2013" name="Int. J. Syst. Evol. Microbiol.">
        <title>Ilumatobacter nonamiense sp. nov. and Ilumatobacter coccineum sp. nov., isolated from seashore sand.</title>
        <authorList>
            <person name="Matsumoto A."/>
            <person name="Kasai H."/>
            <person name="Matsuo Y."/>
            <person name="Shizuri Y."/>
            <person name="Ichikawa N."/>
            <person name="Fujita N."/>
            <person name="Omura S."/>
            <person name="Takahashi Y."/>
        </authorList>
    </citation>
    <scope>NUCLEOTIDE SEQUENCE [LARGE SCALE GENOMIC DNA]</scope>
    <source>
        <strain evidence="3">NBRC 103263 / KCTC 29153 / YM16-304</strain>
    </source>
</reference>
<evidence type="ECO:0000313" key="3">
    <source>
        <dbReference type="Proteomes" id="UP000011863"/>
    </source>
</evidence>
<evidence type="ECO:0000256" key="1">
    <source>
        <dbReference type="SAM" id="MobiDB-lite"/>
    </source>
</evidence>
<dbReference type="InterPro" id="IPR023393">
    <property type="entry name" value="START-like_dom_sf"/>
</dbReference>
<dbReference type="InterPro" id="IPR019587">
    <property type="entry name" value="Polyketide_cyclase/dehydratase"/>
</dbReference>
<dbReference type="KEGG" id="aym:YM304_18620"/>
<evidence type="ECO:0008006" key="4">
    <source>
        <dbReference type="Google" id="ProtNLM"/>
    </source>
</evidence>
<name>A0A6C7EDX3_ILUCY</name>
<accession>A0A6C7EDX3</accession>
<proteinExistence type="predicted"/>
<sequence>MRRPATTRDIDAPASAVWRVITDLARWPDWGPSVRGATLDGERFEAGATGTVTTSFGVTLPYEVTDFVDGEHWAWKVARVPATGHWVEAIDDDRCRAGFDVAVLAAPYLAVCALALRRIEAIAVDDANRHETVRPDDTGAPDGTGVVEVGR</sequence>
<dbReference type="Gene3D" id="3.30.530.20">
    <property type="match status" value="1"/>
</dbReference>
<gene>
    <name evidence="2" type="ORF">YM304_18620</name>
</gene>
<protein>
    <recommendedName>
        <fullName evidence="4">Polyketide cyclase</fullName>
    </recommendedName>
</protein>
<dbReference type="RefSeq" id="WP_015441423.1">
    <property type="nucleotide sequence ID" value="NC_020520.1"/>
</dbReference>
<dbReference type="AlphaFoldDB" id="A0A6C7EDX3"/>
<feature type="region of interest" description="Disordered" evidence="1">
    <location>
        <begin position="132"/>
        <end position="151"/>
    </location>
</feature>
<keyword evidence="3" id="KW-1185">Reference proteome</keyword>
<dbReference type="OrthoDB" id="191189at2"/>
<dbReference type="SUPFAM" id="SSF55961">
    <property type="entry name" value="Bet v1-like"/>
    <property type="match status" value="1"/>
</dbReference>
<dbReference type="EMBL" id="AP012057">
    <property type="protein sequence ID" value="BAN02176.1"/>
    <property type="molecule type" value="Genomic_DNA"/>
</dbReference>
<organism evidence="2 3">
    <name type="scientific">Ilumatobacter coccineus (strain NBRC 103263 / KCTC 29153 / YM16-304)</name>
    <dbReference type="NCBI Taxonomy" id="1313172"/>
    <lineage>
        <taxon>Bacteria</taxon>
        <taxon>Bacillati</taxon>
        <taxon>Actinomycetota</taxon>
        <taxon>Acidimicrobiia</taxon>
        <taxon>Acidimicrobiales</taxon>
        <taxon>Ilumatobacteraceae</taxon>
        <taxon>Ilumatobacter</taxon>
    </lineage>
</organism>